<feature type="domain" description="YcaO" evidence="1">
    <location>
        <begin position="395"/>
        <end position="740"/>
    </location>
</feature>
<dbReference type="InterPro" id="IPR011009">
    <property type="entry name" value="Kinase-like_dom_sf"/>
</dbReference>
<dbReference type="Gene3D" id="3.30.160.660">
    <property type="match status" value="1"/>
</dbReference>
<evidence type="ECO:0000259" key="1">
    <source>
        <dbReference type="PROSITE" id="PS51664"/>
    </source>
</evidence>
<dbReference type="PANTHER" id="PTHR37809">
    <property type="entry name" value="RIBOSOMAL PROTEIN S12 METHYLTHIOTRANSFERASE ACCESSORY FACTOR YCAO"/>
    <property type="match status" value="1"/>
</dbReference>
<organism evidence="2 3">
    <name type="scientific">Paenibacillus woosongensis</name>
    <dbReference type="NCBI Taxonomy" id="307580"/>
    <lineage>
        <taxon>Bacteria</taxon>
        <taxon>Bacillati</taxon>
        <taxon>Bacillota</taxon>
        <taxon>Bacilli</taxon>
        <taxon>Bacillales</taxon>
        <taxon>Paenibacillaceae</taxon>
        <taxon>Paenibacillus</taxon>
    </lineage>
</organism>
<proteinExistence type="predicted"/>
<name>A0A7X2Z0K9_9BACL</name>
<dbReference type="EMBL" id="WNZW01000002">
    <property type="protein sequence ID" value="MUG45292.1"/>
    <property type="molecule type" value="Genomic_DNA"/>
</dbReference>
<gene>
    <name evidence="2" type="ORF">GNP95_09800</name>
</gene>
<dbReference type="PANTHER" id="PTHR37809:SF1">
    <property type="entry name" value="RIBOSOMAL PROTEIN S12 METHYLTHIOTRANSFERASE ACCESSORY FACTOR YCAO"/>
    <property type="match status" value="1"/>
</dbReference>
<evidence type="ECO:0000313" key="3">
    <source>
        <dbReference type="Proteomes" id="UP000447876"/>
    </source>
</evidence>
<protein>
    <recommendedName>
        <fullName evidence="1">YcaO domain-containing protein</fullName>
    </recommendedName>
</protein>
<accession>A0A7X2Z0K9</accession>
<dbReference type="Gene3D" id="3.90.1200.10">
    <property type="match status" value="1"/>
</dbReference>
<comment type="caution">
    <text evidence="2">The sequence shown here is derived from an EMBL/GenBank/DDBJ whole genome shotgun (WGS) entry which is preliminary data.</text>
</comment>
<dbReference type="Pfam" id="PF02624">
    <property type="entry name" value="YcaO"/>
    <property type="match status" value="1"/>
</dbReference>
<evidence type="ECO:0000313" key="2">
    <source>
        <dbReference type="EMBL" id="MUG45292.1"/>
    </source>
</evidence>
<dbReference type="Gene3D" id="3.30.1330.230">
    <property type="match status" value="1"/>
</dbReference>
<dbReference type="OrthoDB" id="2379922at2"/>
<dbReference type="Proteomes" id="UP000447876">
    <property type="component" value="Unassembled WGS sequence"/>
</dbReference>
<reference evidence="2 3" key="1">
    <citation type="submission" date="2019-11" db="EMBL/GenBank/DDBJ databases">
        <title>Draft genome sequences of five Paenibacillus species of dairy origin.</title>
        <authorList>
            <person name="Olajide A.M."/>
            <person name="Chen S."/>
            <person name="Lapointe G."/>
        </authorList>
    </citation>
    <scope>NUCLEOTIDE SEQUENCE [LARGE SCALE GENOMIC DNA]</scope>
    <source>
        <strain evidence="2 3">12CR55</strain>
    </source>
</reference>
<dbReference type="Gene3D" id="3.30.200.150">
    <property type="match status" value="1"/>
</dbReference>
<dbReference type="Gene3D" id="3.30.40.250">
    <property type="match status" value="1"/>
</dbReference>
<dbReference type="SUPFAM" id="SSF56112">
    <property type="entry name" value="Protein kinase-like (PK-like)"/>
    <property type="match status" value="1"/>
</dbReference>
<dbReference type="InterPro" id="IPR003776">
    <property type="entry name" value="YcaO-like_dom"/>
</dbReference>
<sequence length="740" mass="85091">MMNNINDEISFIRQKLGSVQEIELISETKNRVYKVKAEKKVYLFKLLSLQSSLINNNESAIYKYLSHSAFIRNCVGKSSEDEDVQYVITEYVEGCTLIELLKQDVDIQKYMEDIYMYLEDCREIQVEGFGPLHSGLKGNFDSWYKFLQAYLRDALSQLNTLQPTSSLKKMKEIHDFLSNYLESNQTYFQGVKPTLIPIDLNLSNFLVTDSDKLLVLDLDAFWGGDALLAIGEFVGHSYGMEYYYPFIEMYSHLLPEERSIIHFYAILSNFDVLKYILFNSIENIEDSAPWGNRATFLELVNTHRSLLEREFLFSPSYFLSTNPFLENNPGKKMSLSQQRTVSPEVTLSRVEPIQHLAGITRVPDITGLDSIGITAYQCVRPDAEEEEETFTVFSGKGSTKEQCKVSAIVEGIERFCAERKNYSSERIIADSYIQLKKRCKVVHPQEFNMPKEAGFLEDEILEWTKAVNLFTGESYYIPANTVFYPYKPEKGRMLFRYFTTGLAAGNTIIECMSHGLAEVIERDSAALNLLLRNYPTVPLESITHSALADQIRKIKSAYSNLNLIIRYISAPDIKVPVFSVLIEDLDLLDPMYVSGGYGAHPNKDVALMTALNEAALSRVSTISGAREDLKKFQDKKQKMPYSDYKQKYKYWFSQEKQLHYSEIPSFHFSSALEDFTYMANNIKTAGFDKILLVDLTNPLLEFPVIKVLVPGVERYSFRMQCIGERARNFYKQLYNRELEK</sequence>
<dbReference type="AlphaFoldDB" id="A0A7X2Z0K9"/>
<dbReference type="NCBIfam" id="TIGR00702">
    <property type="entry name" value="YcaO-type kinase domain"/>
    <property type="match status" value="1"/>
</dbReference>
<dbReference type="PROSITE" id="PS51664">
    <property type="entry name" value="YCAO"/>
    <property type="match status" value="1"/>
</dbReference>
<dbReference type="RefSeq" id="WP_155610637.1">
    <property type="nucleotide sequence ID" value="NZ_WNZW01000002.1"/>
</dbReference>